<comment type="caution">
    <text evidence="16">The sequence shown here is derived from an EMBL/GenBank/DDBJ whole genome shotgun (WGS) entry which is preliminary data.</text>
</comment>
<dbReference type="SUPFAM" id="SSF55550">
    <property type="entry name" value="SH2 domain"/>
    <property type="match status" value="1"/>
</dbReference>
<dbReference type="InterPro" id="IPR015012">
    <property type="entry name" value="Phe_ZIP"/>
</dbReference>
<feature type="compositionally biased region" description="Polar residues" evidence="13">
    <location>
        <begin position="507"/>
        <end position="517"/>
    </location>
</feature>
<dbReference type="SMART" id="SM00233">
    <property type="entry name" value="PH"/>
    <property type="match status" value="1"/>
</dbReference>
<feature type="domain" description="PH" evidence="15">
    <location>
        <begin position="304"/>
        <end position="418"/>
    </location>
</feature>
<dbReference type="PANTHER" id="PTHR10872">
    <property type="entry name" value="SH2B ADAPTER PROTEIN"/>
    <property type="match status" value="1"/>
</dbReference>
<dbReference type="InterPro" id="IPR000980">
    <property type="entry name" value="SH2"/>
</dbReference>
<dbReference type="InterPro" id="IPR011993">
    <property type="entry name" value="PH-like_dom_sf"/>
</dbReference>
<dbReference type="GO" id="GO:0005737">
    <property type="term" value="C:cytoplasm"/>
    <property type="evidence" value="ECO:0007669"/>
    <property type="project" value="UniProtKB-SubCell"/>
</dbReference>
<dbReference type="GO" id="GO:0005886">
    <property type="term" value="C:plasma membrane"/>
    <property type="evidence" value="ECO:0007669"/>
    <property type="project" value="TreeGrafter"/>
</dbReference>
<dbReference type="InterPro" id="IPR035058">
    <property type="entry name" value="SH2B2_SH2"/>
</dbReference>
<dbReference type="InterPro" id="IPR036860">
    <property type="entry name" value="SH2_dom_sf"/>
</dbReference>
<dbReference type="CDD" id="cd01231">
    <property type="entry name" value="PH_SH2B_family"/>
    <property type="match status" value="1"/>
</dbReference>
<feature type="compositionally biased region" description="Polar residues" evidence="13">
    <location>
        <begin position="202"/>
        <end position="216"/>
    </location>
</feature>
<dbReference type="Pfam" id="PF00017">
    <property type="entry name" value="SH2"/>
    <property type="match status" value="1"/>
</dbReference>
<evidence type="ECO:0000259" key="15">
    <source>
        <dbReference type="PROSITE" id="PS50003"/>
    </source>
</evidence>
<feature type="compositionally biased region" description="Low complexity" evidence="13">
    <location>
        <begin position="667"/>
        <end position="678"/>
    </location>
</feature>
<feature type="region of interest" description="Disordered" evidence="13">
    <location>
        <begin position="197"/>
        <end position="244"/>
    </location>
</feature>
<feature type="region of interest" description="Disordered" evidence="13">
    <location>
        <begin position="500"/>
        <end position="522"/>
    </location>
</feature>
<dbReference type="PRINTS" id="PR00401">
    <property type="entry name" value="SH2DOMAIN"/>
</dbReference>
<dbReference type="InterPro" id="IPR030523">
    <property type="entry name" value="SH2B"/>
</dbReference>
<dbReference type="SUPFAM" id="SSF109805">
    <property type="entry name" value="Phenylalanine zipper"/>
    <property type="match status" value="1"/>
</dbReference>
<keyword evidence="4" id="KW-0963">Cytoplasm</keyword>
<comment type="similarity">
    <text evidence="3">Belongs to the SH2B adapter family.</text>
</comment>
<dbReference type="PROSITE" id="PS50003">
    <property type="entry name" value="PH_DOMAIN"/>
    <property type="match status" value="1"/>
</dbReference>
<dbReference type="Gene3D" id="6.10.140.110">
    <property type="match status" value="1"/>
</dbReference>
<proteinExistence type="inferred from homology"/>
<keyword evidence="5" id="KW-0597">Phosphoprotein</keyword>
<gene>
    <name evidence="16" type="ORF">SKAU_G00088040</name>
</gene>
<evidence type="ECO:0000256" key="5">
    <source>
        <dbReference type="ARBA" id="ARBA00022553"/>
    </source>
</evidence>
<feature type="region of interest" description="Disordered" evidence="13">
    <location>
        <begin position="36"/>
        <end position="101"/>
    </location>
</feature>
<evidence type="ECO:0000256" key="13">
    <source>
        <dbReference type="SAM" id="MobiDB-lite"/>
    </source>
</evidence>
<dbReference type="CDD" id="cd10411">
    <property type="entry name" value="SH2_SH2B2"/>
    <property type="match status" value="1"/>
</dbReference>
<protein>
    <recommendedName>
        <fullName evidence="9">SH2B adapter protein 2</fullName>
    </recommendedName>
    <alternativeName>
        <fullName evidence="11">Adapter protein with pleckstrin homology and Src homology 2 domains</fullName>
    </alternativeName>
    <alternativeName>
        <fullName evidence="10">SH2 and PH domain-containing adapter protein APS</fullName>
    </alternativeName>
</protein>
<dbReference type="SMART" id="SM00252">
    <property type="entry name" value="SH2"/>
    <property type="match status" value="1"/>
</dbReference>
<dbReference type="EMBL" id="JAINUF010000003">
    <property type="protein sequence ID" value="KAJ8368776.1"/>
    <property type="molecule type" value="Genomic_DNA"/>
</dbReference>
<evidence type="ECO:0000256" key="11">
    <source>
        <dbReference type="ARBA" id="ARBA00080463"/>
    </source>
</evidence>
<dbReference type="Proteomes" id="UP001152622">
    <property type="component" value="Chromosome 3"/>
</dbReference>
<dbReference type="GO" id="GO:0005068">
    <property type="term" value="F:transmembrane receptor protein tyrosine kinase adaptor activity"/>
    <property type="evidence" value="ECO:0007669"/>
    <property type="project" value="TreeGrafter"/>
</dbReference>
<evidence type="ECO:0000256" key="8">
    <source>
        <dbReference type="ARBA" id="ARBA00065784"/>
    </source>
</evidence>
<dbReference type="Pfam" id="PF08916">
    <property type="entry name" value="Phe_ZIP"/>
    <property type="match status" value="1"/>
</dbReference>
<keyword evidence="6 12" id="KW-0727">SH2 domain</keyword>
<dbReference type="GO" id="GO:0035556">
    <property type="term" value="P:intracellular signal transduction"/>
    <property type="evidence" value="ECO:0007669"/>
    <property type="project" value="TreeGrafter"/>
</dbReference>
<feature type="compositionally biased region" description="Basic and acidic residues" evidence="13">
    <location>
        <begin position="729"/>
        <end position="742"/>
    </location>
</feature>
<evidence type="ECO:0000256" key="9">
    <source>
        <dbReference type="ARBA" id="ARBA00073702"/>
    </source>
</evidence>
<evidence type="ECO:0000313" key="17">
    <source>
        <dbReference type="Proteomes" id="UP001152622"/>
    </source>
</evidence>
<dbReference type="InterPro" id="IPR036290">
    <property type="entry name" value="Phe_ZIP_sf"/>
</dbReference>
<evidence type="ECO:0000256" key="7">
    <source>
        <dbReference type="ARBA" id="ARBA00023136"/>
    </source>
</evidence>
<sequence>MHIGLPAPQGLSSGNFRQSLAMQALMRTLIPLGTRPPALSSLPPSYTRAAPHSDKASPPDSAPQSCNESDLSPVLPHPTPRRWNGAVMNGDAPPSSPDPSSCPLPDWKEFCELHARASASDFADKFRRFLSENPCYDSPGADASFSQHFAKHFLDCFSTELSQTPPSGSPAGPKYSIVPFVGIQSCPLPYDLYQRRKDAEASSESLDSMDSATGNPPSRALPPSHKASALGQSRSTEDVSAGHPKAKFKKGFSLRNMSLCVVDGVKEIWHRRASPELEGVRRANGGPRLRLSKGPQSQKADLLEIQREGALRYMVADDTTCIGSSQWQKCRLLLRKAGPRCEGERFLLEFYVPPKSSKPKVCVPLSAIVEVRTTMPLEMPDKDNTFVLKVENGAEYILETIDSLQKNSWVADIQDCIDPGDSGDDIELASCPHGQPPREYPMVSSCSCELLSEGVHRAPERLCTAAADHYSAPSGRFRDTTLTQHPTHIPLERFLQLPEAQGASPPAGSQTEGTTDAQGDPSLTGYPWFHGTLSRVRAAQLVLAGGARSHGLFVIRQSETRPGEYVLTFNFQGKAKHLRLSVNDNGQCHVHHLWFQTVSDMLRHFHVHPIPLESGGSADITLRCYVQTPRVPADAAVSPPPGVSPLPPASREPACRSEQHQPAHYFPGAVPPTGGTPTEAPPPQSSSSSSSPTGPLPFSRGEPATGGGGLQSRSNSSERLLEPPSGAAEDYHESDSTRRTRAVENQYSFY</sequence>
<feature type="compositionally biased region" description="Low complexity" evidence="13">
    <location>
        <begin position="685"/>
        <end position="699"/>
    </location>
</feature>
<dbReference type="FunFam" id="3.30.505.10:FF:000008">
    <property type="entry name" value="SH2B adapter protein 1 isoform 2"/>
    <property type="match status" value="1"/>
</dbReference>
<dbReference type="SUPFAM" id="SSF50729">
    <property type="entry name" value="PH domain-like"/>
    <property type="match status" value="1"/>
</dbReference>
<evidence type="ECO:0000256" key="1">
    <source>
        <dbReference type="ARBA" id="ARBA00004370"/>
    </source>
</evidence>
<feature type="region of interest" description="Disordered" evidence="13">
    <location>
        <begin position="632"/>
        <end position="750"/>
    </location>
</feature>
<keyword evidence="17" id="KW-1185">Reference proteome</keyword>
<accession>A0A9Q1J662</accession>
<evidence type="ECO:0000256" key="2">
    <source>
        <dbReference type="ARBA" id="ARBA00004496"/>
    </source>
</evidence>
<evidence type="ECO:0000256" key="4">
    <source>
        <dbReference type="ARBA" id="ARBA00022490"/>
    </source>
</evidence>
<organism evidence="16 17">
    <name type="scientific">Synaphobranchus kaupii</name>
    <name type="common">Kaup's arrowtooth eel</name>
    <dbReference type="NCBI Taxonomy" id="118154"/>
    <lineage>
        <taxon>Eukaryota</taxon>
        <taxon>Metazoa</taxon>
        <taxon>Chordata</taxon>
        <taxon>Craniata</taxon>
        <taxon>Vertebrata</taxon>
        <taxon>Euteleostomi</taxon>
        <taxon>Actinopterygii</taxon>
        <taxon>Neopterygii</taxon>
        <taxon>Teleostei</taxon>
        <taxon>Anguilliformes</taxon>
        <taxon>Synaphobranchidae</taxon>
        <taxon>Synaphobranchus</taxon>
    </lineage>
</organism>
<reference evidence="16" key="1">
    <citation type="journal article" date="2023" name="Science">
        <title>Genome structures resolve the early diversification of teleost fishes.</title>
        <authorList>
            <person name="Parey E."/>
            <person name="Louis A."/>
            <person name="Montfort J."/>
            <person name="Bouchez O."/>
            <person name="Roques C."/>
            <person name="Iampietro C."/>
            <person name="Lluch J."/>
            <person name="Castinel A."/>
            <person name="Donnadieu C."/>
            <person name="Desvignes T."/>
            <person name="Floi Bucao C."/>
            <person name="Jouanno E."/>
            <person name="Wen M."/>
            <person name="Mejri S."/>
            <person name="Dirks R."/>
            <person name="Jansen H."/>
            <person name="Henkel C."/>
            <person name="Chen W.J."/>
            <person name="Zahm M."/>
            <person name="Cabau C."/>
            <person name="Klopp C."/>
            <person name="Thompson A.W."/>
            <person name="Robinson-Rechavi M."/>
            <person name="Braasch I."/>
            <person name="Lecointre G."/>
            <person name="Bobe J."/>
            <person name="Postlethwait J.H."/>
            <person name="Berthelot C."/>
            <person name="Roest Crollius H."/>
            <person name="Guiguen Y."/>
        </authorList>
    </citation>
    <scope>NUCLEOTIDE SEQUENCE</scope>
    <source>
        <strain evidence="16">WJC10195</strain>
    </source>
</reference>
<dbReference type="InterPro" id="IPR001849">
    <property type="entry name" value="PH_domain"/>
</dbReference>
<comment type="subunit">
    <text evidence="8">Homodimer. Interacts with KIT/c-KIT, SHC1, EPOR, PDGFR, VAV1 and VAV3. Interacts (via N-terminal region) with SHC1. Interacts (via the phosphorylated C-terminus) with GRB2. Interacts (via its SH2 domain) with EPOR, INSR and KIT. Interacts with GRB2 after B-cell antigen receptor stimulation. Interacts (via PH domain) with VAV3. Interacts with NTRK1, NTRK2 and NTRK3 (phosphorylated); after stimulation of the receptor by its extracellular ligand and subsequent autophosphorylation of the receptor. Binds INSR, GRB2, ASB6 and CAP. Insulin stimulation leads to dissociation of CAP. Binds CBS only when SH2B2/APS has become phosphorylated. INSR binding does not depend on the phosphorylation of SH2B2/APS.</text>
</comment>
<dbReference type="FunFam" id="2.30.29.30:FF:000187">
    <property type="entry name" value="SH2B adapter protein 2"/>
    <property type="match status" value="1"/>
</dbReference>
<evidence type="ECO:0000313" key="16">
    <source>
        <dbReference type="EMBL" id="KAJ8368776.1"/>
    </source>
</evidence>
<dbReference type="AlphaFoldDB" id="A0A9Q1J662"/>
<dbReference type="PANTHER" id="PTHR10872:SF4">
    <property type="entry name" value="SH2B ADAPTER PROTEIN 2"/>
    <property type="match status" value="1"/>
</dbReference>
<evidence type="ECO:0000256" key="6">
    <source>
        <dbReference type="ARBA" id="ARBA00022999"/>
    </source>
</evidence>
<comment type="subcellular location">
    <subcellularLocation>
        <location evidence="2">Cytoplasm</location>
    </subcellularLocation>
    <subcellularLocation>
        <location evidence="1">Membrane</location>
    </subcellularLocation>
</comment>
<feature type="domain" description="SH2" evidence="14">
    <location>
        <begin position="528"/>
        <end position="630"/>
    </location>
</feature>
<dbReference type="GO" id="GO:0050851">
    <property type="term" value="P:antigen receptor-mediated signaling pathway"/>
    <property type="evidence" value="ECO:0007669"/>
    <property type="project" value="TreeGrafter"/>
</dbReference>
<evidence type="ECO:0000256" key="3">
    <source>
        <dbReference type="ARBA" id="ARBA00010220"/>
    </source>
</evidence>
<feature type="compositionally biased region" description="Pro residues" evidence="13">
    <location>
        <begin position="638"/>
        <end position="650"/>
    </location>
</feature>
<dbReference type="PROSITE" id="PS50001">
    <property type="entry name" value="SH2"/>
    <property type="match status" value="1"/>
</dbReference>
<dbReference type="Gene3D" id="3.30.505.10">
    <property type="entry name" value="SH2 domain"/>
    <property type="match status" value="1"/>
</dbReference>
<dbReference type="OrthoDB" id="10047184at2759"/>
<dbReference type="Gene3D" id="2.30.29.30">
    <property type="entry name" value="Pleckstrin-homology domain (PH domain)/Phosphotyrosine-binding domain (PTB)"/>
    <property type="match status" value="1"/>
</dbReference>
<evidence type="ECO:0000256" key="10">
    <source>
        <dbReference type="ARBA" id="ARBA00075397"/>
    </source>
</evidence>
<evidence type="ECO:0000259" key="14">
    <source>
        <dbReference type="PROSITE" id="PS50001"/>
    </source>
</evidence>
<dbReference type="Pfam" id="PF00169">
    <property type="entry name" value="PH"/>
    <property type="match status" value="1"/>
</dbReference>
<evidence type="ECO:0000256" key="12">
    <source>
        <dbReference type="PROSITE-ProRule" id="PRU00191"/>
    </source>
</evidence>
<name>A0A9Q1J662_SYNKA</name>
<keyword evidence="7" id="KW-0472">Membrane</keyword>